<dbReference type="RefSeq" id="XP_008874700.1">
    <property type="nucleotide sequence ID" value="XM_008876478.1"/>
</dbReference>
<proteinExistence type="predicted"/>
<organism evidence="1">
    <name type="scientific">Aphanomyces invadans</name>
    <dbReference type="NCBI Taxonomy" id="157072"/>
    <lineage>
        <taxon>Eukaryota</taxon>
        <taxon>Sar</taxon>
        <taxon>Stramenopiles</taxon>
        <taxon>Oomycota</taxon>
        <taxon>Saprolegniomycetes</taxon>
        <taxon>Saprolegniales</taxon>
        <taxon>Verrucalvaceae</taxon>
        <taxon>Aphanomyces</taxon>
    </lineage>
</organism>
<gene>
    <name evidence="1" type="ORF">H310_10191</name>
</gene>
<dbReference type="EMBL" id="KI913976">
    <property type="protein sequence ID" value="ETV96437.1"/>
    <property type="molecule type" value="Genomic_DNA"/>
</dbReference>
<evidence type="ECO:0000313" key="1">
    <source>
        <dbReference type="EMBL" id="ETV96437.1"/>
    </source>
</evidence>
<sequence>MSGIYQHCGYSIKGRFDPAKQLSQIHAIIARDPAALITQLELIESFCAFSGFKLNRNKTKLLTSARESTGYPSGAGDASDVALRLRDRQFIDRLELWSHQMRSLVGKQQTALIDRLMLQFLHDESI</sequence>
<dbReference type="VEuPathDB" id="FungiDB:H310_10191"/>
<dbReference type="GeneID" id="20087241"/>
<accession>A0A024TT17</accession>
<protein>
    <submittedName>
        <fullName evidence="1">Uncharacterized protein</fullName>
    </submittedName>
</protein>
<name>A0A024TT17_9STRA</name>
<dbReference type="AlphaFoldDB" id="A0A024TT17"/>
<reference evidence="1" key="1">
    <citation type="submission" date="2013-12" db="EMBL/GenBank/DDBJ databases">
        <title>The Genome Sequence of Aphanomyces invadans NJM9701.</title>
        <authorList>
            <consortium name="The Broad Institute Genomics Platform"/>
            <person name="Russ C."/>
            <person name="Tyler B."/>
            <person name="van West P."/>
            <person name="Dieguez-Uribeondo J."/>
            <person name="Young S.K."/>
            <person name="Zeng Q."/>
            <person name="Gargeya S."/>
            <person name="Fitzgerald M."/>
            <person name="Abouelleil A."/>
            <person name="Alvarado L."/>
            <person name="Chapman S.B."/>
            <person name="Gainer-Dewar J."/>
            <person name="Goldberg J."/>
            <person name="Griggs A."/>
            <person name="Gujja S."/>
            <person name="Hansen M."/>
            <person name="Howarth C."/>
            <person name="Imamovic A."/>
            <person name="Ireland A."/>
            <person name="Larimer J."/>
            <person name="McCowan C."/>
            <person name="Murphy C."/>
            <person name="Pearson M."/>
            <person name="Poon T.W."/>
            <person name="Priest M."/>
            <person name="Roberts A."/>
            <person name="Saif S."/>
            <person name="Shea T."/>
            <person name="Sykes S."/>
            <person name="Wortman J."/>
            <person name="Nusbaum C."/>
            <person name="Birren B."/>
        </authorList>
    </citation>
    <scope>NUCLEOTIDE SEQUENCE [LARGE SCALE GENOMIC DNA]</scope>
    <source>
        <strain evidence="1">NJM9701</strain>
    </source>
</reference>
<dbReference type="OrthoDB" id="121889at2759"/>